<protein>
    <submittedName>
        <fullName evidence="5">Putative siderophore biosynthesis protein</fullName>
    </submittedName>
</protein>
<dbReference type="AlphaFoldDB" id="K6X9V1"/>
<gene>
    <name evidence="5" type="ORF">GONAM_22_01500</name>
</gene>
<comment type="pathway">
    <text evidence="1">Siderophore biosynthesis.</text>
</comment>
<sequence length="598" mass="67554">MTIEQIRPVRTAQQSTVSYRQVYHRRIARKILAEFSHERALRPVETGPGRYLVGSADGRTEYHFRAEVLSLENWAIEETSLRRVRDGEELPVDAVALVVDLAPMLGIGPQALPEYLEEFINTLAISADRPDERRITATDLAHADFQTIEKTMTEGHPCIVANAGRLGFSADDIDRYAPEVGNHFRLVWVAARREDCDVATVTGVDYDAMLVDELGTETLAEFDAVLRESGCEPDDYRYMPVHPWQWTEKVRKLYSADLADRRIVFVGESPDLYQAQQSIRTVFNATTPTRHYVKGALSIVNMGFTRGMSADYMRTTPLINNWVRGLVADDPYLAAIGFEMIFEVAAIGYRSPTFTPITQPGSEYRKILSALWRQSPVALVRGEQLSTMAALLHLDHHGDPLVGAFIARSGIPAAEWVRRYLRTYLHPIAYLLYRYELKFSPHGENLILVLDNGIPVRAILKDIGEEVSVFGEPAGFPESCARVLTTEPDEIRNLGILSDIFDDYLRPLAEVLHTHRLVTDEEFWDLVAESLREFVAAHPDLDDQFAKWDLFAPEFGAVHMNGLQLRNNKRMVDIEDSYASLIDAGHMLVNPVADRGRR</sequence>
<dbReference type="Pfam" id="PF06276">
    <property type="entry name" value="FhuF"/>
    <property type="match status" value="1"/>
</dbReference>
<evidence type="ECO:0000259" key="4">
    <source>
        <dbReference type="Pfam" id="PF06276"/>
    </source>
</evidence>
<evidence type="ECO:0000256" key="2">
    <source>
        <dbReference type="ARBA" id="ARBA00007832"/>
    </source>
</evidence>
<comment type="caution">
    <text evidence="5">The sequence shown here is derived from an EMBL/GenBank/DDBJ whole genome shotgun (WGS) entry which is preliminary data.</text>
</comment>
<evidence type="ECO:0000256" key="1">
    <source>
        <dbReference type="ARBA" id="ARBA00004924"/>
    </source>
</evidence>
<feature type="domain" description="Aerobactin siderophore biosynthesis IucA/IucC N-terminal" evidence="3">
    <location>
        <begin position="144"/>
        <end position="393"/>
    </location>
</feature>
<dbReference type="PANTHER" id="PTHR34384:SF6">
    <property type="entry name" value="STAPHYLOFERRIN B SYNTHASE"/>
    <property type="match status" value="1"/>
</dbReference>
<dbReference type="GO" id="GO:0019290">
    <property type="term" value="P:siderophore biosynthetic process"/>
    <property type="evidence" value="ECO:0007669"/>
    <property type="project" value="InterPro"/>
</dbReference>
<dbReference type="PANTHER" id="PTHR34384">
    <property type="entry name" value="L-2,3-DIAMINOPROPANOATE--CITRATE LIGASE"/>
    <property type="match status" value="1"/>
</dbReference>
<proteinExistence type="inferred from homology"/>
<dbReference type="Gene3D" id="6.10.250.3370">
    <property type="match status" value="1"/>
</dbReference>
<reference evidence="5 6" key="1">
    <citation type="submission" date="2012-08" db="EMBL/GenBank/DDBJ databases">
        <title>Whole genome shotgun sequence of Gordonia namibiensis NBRC 108229.</title>
        <authorList>
            <person name="Isaki-Nakamura S."/>
            <person name="Hosoyama A."/>
            <person name="Tsuchikane K."/>
            <person name="Katsumata H."/>
            <person name="Baba S."/>
            <person name="Yamazaki S."/>
            <person name="Fujita N."/>
        </authorList>
    </citation>
    <scope>NUCLEOTIDE SEQUENCE [LARGE SCALE GENOMIC DNA]</scope>
    <source>
        <strain evidence="5 6">NBRC 108229</strain>
    </source>
</reference>
<name>K6X9V1_9ACTN</name>
<feature type="domain" description="Aerobactin siderophore biosynthesis IucA/IucC-like C-terminal" evidence="4">
    <location>
        <begin position="415"/>
        <end position="571"/>
    </location>
</feature>
<dbReference type="Proteomes" id="UP000035058">
    <property type="component" value="Unassembled WGS sequence"/>
</dbReference>
<comment type="similarity">
    <text evidence="2">Belongs to the IucA/IucC family.</text>
</comment>
<organism evidence="5 6">
    <name type="scientific">Gordonia namibiensis NBRC 108229</name>
    <dbReference type="NCBI Taxonomy" id="1208314"/>
    <lineage>
        <taxon>Bacteria</taxon>
        <taxon>Bacillati</taxon>
        <taxon>Actinomycetota</taxon>
        <taxon>Actinomycetes</taxon>
        <taxon>Mycobacteriales</taxon>
        <taxon>Gordoniaceae</taxon>
        <taxon>Gordonia</taxon>
    </lineage>
</organism>
<dbReference type="InterPro" id="IPR022770">
    <property type="entry name" value="IucA/IucC-like_C"/>
</dbReference>
<dbReference type="RefSeq" id="WP_006867343.1">
    <property type="nucleotide sequence ID" value="NZ_BAHE01000022.1"/>
</dbReference>
<dbReference type="EMBL" id="BAHE01000022">
    <property type="protein sequence ID" value="GAC01173.1"/>
    <property type="molecule type" value="Genomic_DNA"/>
</dbReference>
<dbReference type="Pfam" id="PF04183">
    <property type="entry name" value="IucA_IucC"/>
    <property type="match status" value="1"/>
</dbReference>
<dbReference type="InterPro" id="IPR037455">
    <property type="entry name" value="LucA/IucC-like"/>
</dbReference>
<evidence type="ECO:0000313" key="5">
    <source>
        <dbReference type="EMBL" id="GAC01173.1"/>
    </source>
</evidence>
<dbReference type="Gene3D" id="1.10.510.40">
    <property type="match status" value="1"/>
</dbReference>
<evidence type="ECO:0000313" key="6">
    <source>
        <dbReference type="Proteomes" id="UP000035058"/>
    </source>
</evidence>
<dbReference type="Gene3D" id="3.30.310.280">
    <property type="match status" value="1"/>
</dbReference>
<accession>K6X9V1</accession>
<dbReference type="GO" id="GO:0016881">
    <property type="term" value="F:acid-amino acid ligase activity"/>
    <property type="evidence" value="ECO:0007669"/>
    <property type="project" value="UniProtKB-ARBA"/>
</dbReference>
<keyword evidence="6" id="KW-1185">Reference proteome</keyword>
<evidence type="ECO:0000259" key="3">
    <source>
        <dbReference type="Pfam" id="PF04183"/>
    </source>
</evidence>
<dbReference type="InterPro" id="IPR007310">
    <property type="entry name" value="Aerobactin_biosyn_IucA/IucC_N"/>
</dbReference>